<dbReference type="GO" id="GO:0005524">
    <property type="term" value="F:ATP binding"/>
    <property type="evidence" value="ECO:0007669"/>
    <property type="project" value="UniProtKB-UniRule"/>
</dbReference>
<dbReference type="GO" id="GO:0005829">
    <property type="term" value="C:cytosol"/>
    <property type="evidence" value="ECO:0007669"/>
    <property type="project" value="TreeGrafter"/>
</dbReference>
<evidence type="ECO:0000256" key="5">
    <source>
        <dbReference type="ARBA" id="ARBA00022598"/>
    </source>
</evidence>
<sequence>MTQSRDLLIELGTEELPPKALKALASAFHDGFIQKLKELELSYVDSEWMATPRRLAIRVFELDTQQQDKIQDRQGPAVAAAFNADGSPKPAAVGFAKSCGVEVDDLERVSTPKGERLAFQLTVKGQATSELIPEAIEYALSKLPIPKAMRWGNGDHEFIRVPHWLLILFGEEVPQATIFDLTASNQSFGHRFHAPQAITIENPKSYDEQLANAYVDVSFASRKAKIRNQVESIAQTLNATPVVDEDLLEEVAALVEWPVALQGGFDETFLEVPAEALIATMQADQKYFHLVDEKQKLLPYFITVSNIESTRPQSVIDGNEKVIRPRLSDAKFFYEADKKHRLDSYSEKLKNIIFQKKLGSLFDKTQRVKAVASELAAPLQGNVEDIQRAADLCKSDLMTNMVYEFPELQGIMGSYYAKNDGENEQVCKAMNEIYQPRFAGDQLPSSATGSALSIADRLDTLVGIFGIGQPPTGAKDPFALRRSAVGLIRILTEKKINLDLKPLVNSSIGSYQGIELTEETCSQVLSFIEGRMNAWYLERGYSAQVLQSVFALKLTNPYDIQQRIEAVNHFNQLDDSEALAAANKRVGNILSKADIDVQQNRVDAQLFEQEEERALFDQLETITEEVQQLVAQSQYQSALTMLAKLREPVDAFFDHVMVNAEDTKVRSNRLALLNALHSLFLSIADISLLQK</sequence>
<keyword evidence="14" id="KW-1185">Reference proteome</keyword>
<dbReference type="NCBIfam" id="TIGR00211">
    <property type="entry name" value="glyS"/>
    <property type="match status" value="1"/>
</dbReference>
<dbReference type="PANTHER" id="PTHR30075:SF2">
    <property type="entry name" value="GLYCINE--TRNA LIGASE, CHLOROPLASTIC_MITOCHONDRIAL 2"/>
    <property type="match status" value="1"/>
</dbReference>
<dbReference type="InterPro" id="IPR008909">
    <property type="entry name" value="DALR_anticod-bd"/>
</dbReference>
<dbReference type="Pfam" id="PF02092">
    <property type="entry name" value="tRNA_synt_2f"/>
    <property type="match status" value="1"/>
</dbReference>
<dbReference type="AlphaFoldDB" id="A0AA51RR80"/>
<dbReference type="PROSITE" id="PS50861">
    <property type="entry name" value="AA_TRNA_LIGASE_II_GLYAB"/>
    <property type="match status" value="1"/>
</dbReference>
<keyword evidence="8 11" id="KW-0648">Protein biosynthesis</keyword>
<keyword evidence="7 11" id="KW-0067">ATP-binding</keyword>
<dbReference type="PRINTS" id="PR01045">
    <property type="entry name" value="TRNASYNTHGB"/>
</dbReference>
<keyword evidence="6 11" id="KW-0547">Nucleotide-binding</keyword>
<dbReference type="EC" id="6.1.1.14" evidence="11"/>
<evidence type="ECO:0000256" key="4">
    <source>
        <dbReference type="ARBA" id="ARBA00022490"/>
    </source>
</evidence>
<evidence type="ECO:0000256" key="1">
    <source>
        <dbReference type="ARBA" id="ARBA00004496"/>
    </source>
</evidence>
<dbReference type="Pfam" id="PF05746">
    <property type="entry name" value="DALR_1"/>
    <property type="match status" value="1"/>
</dbReference>
<organism evidence="13 14">
    <name type="scientific">Pleionea litopenaei</name>
    <dbReference type="NCBI Taxonomy" id="3070815"/>
    <lineage>
        <taxon>Bacteria</taxon>
        <taxon>Pseudomonadati</taxon>
        <taxon>Pseudomonadota</taxon>
        <taxon>Gammaproteobacteria</taxon>
        <taxon>Oceanospirillales</taxon>
        <taxon>Pleioneaceae</taxon>
        <taxon>Pleionea</taxon>
    </lineage>
</organism>
<evidence type="ECO:0000256" key="10">
    <source>
        <dbReference type="ARBA" id="ARBA00047937"/>
    </source>
</evidence>
<comment type="subunit">
    <text evidence="3 11">Tetramer of two alpha and two beta subunits.</text>
</comment>
<proteinExistence type="inferred from homology"/>
<keyword evidence="5 11" id="KW-0436">Ligase</keyword>
<dbReference type="PANTHER" id="PTHR30075">
    <property type="entry name" value="GLYCYL-TRNA SYNTHETASE"/>
    <property type="match status" value="1"/>
</dbReference>
<dbReference type="InterPro" id="IPR006194">
    <property type="entry name" value="Gly-tRNA-synth_heterodimer"/>
</dbReference>
<dbReference type="GO" id="GO:0004820">
    <property type="term" value="F:glycine-tRNA ligase activity"/>
    <property type="evidence" value="ECO:0007669"/>
    <property type="project" value="UniProtKB-UniRule"/>
</dbReference>
<dbReference type="InterPro" id="IPR015944">
    <property type="entry name" value="Gly-tRNA-synth_bsu"/>
</dbReference>
<dbReference type="SMART" id="SM00836">
    <property type="entry name" value="DALR_1"/>
    <property type="match status" value="1"/>
</dbReference>
<evidence type="ECO:0000256" key="2">
    <source>
        <dbReference type="ARBA" id="ARBA00008226"/>
    </source>
</evidence>
<dbReference type="Proteomes" id="UP001239782">
    <property type="component" value="Chromosome"/>
</dbReference>
<gene>
    <name evidence="11 13" type="primary">glyS</name>
    <name evidence="13" type="ORF">Q9312_12575</name>
</gene>
<evidence type="ECO:0000259" key="12">
    <source>
        <dbReference type="SMART" id="SM00836"/>
    </source>
</evidence>
<protein>
    <recommendedName>
        <fullName evidence="11">Glycine--tRNA ligase beta subunit</fullName>
        <ecNumber evidence="11">6.1.1.14</ecNumber>
    </recommendedName>
    <alternativeName>
        <fullName evidence="11">Glycyl-tRNA synthetase beta subunit</fullName>
        <shortName evidence="11">GlyRS</shortName>
    </alternativeName>
</protein>
<comment type="subcellular location">
    <subcellularLocation>
        <location evidence="1 11">Cytoplasm</location>
    </subcellularLocation>
</comment>
<evidence type="ECO:0000256" key="9">
    <source>
        <dbReference type="ARBA" id="ARBA00023146"/>
    </source>
</evidence>
<dbReference type="Gene3D" id="1.10.730.10">
    <property type="entry name" value="Isoleucyl-tRNA Synthetase, Domain 1"/>
    <property type="match status" value="1"/>
</dbReference>
<dbReference type="KEGG" id="plei:Q9312_12575"/>
<keyword evidence="4 11" id="KW-0963">Cytoplasm</keyword>
<dbReference type="GO" id="GO:0006420">
    <property type="term" value="P:arginyl-tRNA aminoacylation"/>
    <property type="evidence" value="ECO:0007669"/>
    <property type="project" value="InterPro"/>
</dbReference>
<dbReference type="GO" id="GO:0004814">
    <property type="term" value="F:arginine-tRNA ligase activity"/>
    <property type="evidence" value="ECO:0007669"/>
    <property type="project" value="InterPro"/>
</dbReference>
<evidence type="ECO:0000256" key="7">
    <source>
        <dbReference type="ARBA" id="ARBA00022840"/>
    </source>
</evidence>
<evidence type="ECO:0000256" key="8">
    <source>
        <dbReference type="ARBA" id="ARBA00022917"/>
    </source>
</evidence>
<comment type="catalytic activity">
    <reaction evidence="10 11">
        <text>tRNA(Gly) + glycine + ATP = glycyl-tRNA(Gly) + AMP + diphosphate</text>
        <dbReference type="Rhea" id="RHEA:16013"/>
        <dbReference type="Rhea" id="RHEA-COMP:9664"/>
        <dbReference type="Rhea" id="RHEA-COMP:9683"/>
        <dbReference type="ChEBI" id="CHEBI:30616"/>
        <dbReference type="ChEBI" id="CHEBI:33019"/>
        <dbReference type="ChEBI" id="CHEBI:57305"/>
        <dbReference type="ChEBI" id="CHEBI:78442"/>
        <dbReference type="ChEBI" id="CHEBI:78522"/>
        <dbReference type="ChEBI" id="CHEBI:456215"/>
        <dbReference type="EC" id="6.1.1.14"/>
    </reaction>
</comment>
<evidence type="ECO:0000256" key="6">
    <source>
        <dbReference type="ARBA" id="ARBA00022741"/>
    </source>
</evidence>
<dbReference type="SUPFAM" id="SSF109604">
    <property type="entry name" value="HD-domain/PDEase-like"/>
    <property type="match status" value="1"/>
</dbReference>
<evidence type="ECO:0000313" key="13">
    <source>
        <dbReference type="EMBL" id="WMS86053.1"/>
    </source>
</evidence>
<evidence type="ECO:0000256" key="3">
    <source>
        <dbReference type="ARBA" id="ARBA00011209"/>
    </source>
</evidence>
<feature type="domain" description="DALR anticodon binding" evidence="12">
    <location>
        <begin position="585"/>
        <end position="689"/>
    </location>
</feature>
<accession>A0AA51RR80</accession>
<evidence type="ECO:0000313" key="14">
    <source>
        <dbReference type="Proteomes" id="UP001239782"/>
    </source>
</evidence>
<dbReference type="HAMAP" id="MF_00255">
    <property type="entry name" value="Gly_tRNA_synth_beta"/>
    <property type="match status" value="1"/>
</dbReference>
<dbReference type="GO" id="GO:0006426">
    <property type="term" value="P:glycyl-tRNA aminoacylation"/>
    <property type="evidence" value="ECO:0007669"/>
    <property type="project" value="UniProtKB-UniRule"/>
</dbReference>
<name>A0AA51RR80_9GAMM</name>
<comment type="similarity">
    <text evidence="2 11">Belongs to the class-II aminoacyl-tRNA synthetase family.</text>
</comment>
<reference evidence="13 14" key="1">
    <citation type="submission" date="2023-08" db="EMBL/GenBank/DDBJ databases">
        <title>Pleionea litopenaei sp. nov., isolated from stomach of juvenile Litopenaeus vannamei.</title>
        <authorList>
            <person name="Rho A.M."/>
            <person name="Hwang C.Y."/>
        </authorList>
    </citation>
    <scope>NUCLEOTIDE SEQUENCE [LARGE SCALE GENOMIC DNA]</scope>
    <source>
        <strain evidence="13 14">HL-JVS1</strain>
    </source>
</reference>
<keyword evidence="9 11" id="KW-0030">Aminoacyl-tRNA synthetase</keyword>
<dbReference type="RefSeq" id="WP_309201204.1">
    <property type="nucleotide sequence ID" value="NZ_CP133548.1"/>
</dbReference>
<dbReference type="EMBL" id="CP133548">
    <property type="protein sequence ID" value="WMS86053.1"/>
    <property type="molecule type" value="Genomic_DNA"/>
</dbReference>
<evidence type="ECO:0000256" key="11">
    <source>
        <dbReference type="HAMAP-Rule" id="MF_00255"/>
    </source>
</evidence>